<dbReference type="Pfam" id="PF18052">
    <property type="entry name" value="Rx_N"/>
    <property type="match status" value="1"/>
</dbReference>
<dbReference type="PRINTS" id="PR00364">
    <property type="entry name" value="DISEASERSIST"/>
</dbReference>
<feature type="domain" description="Disease resistance N-terminal" evidence="5">
    <location>
        <begin position="5"/>
        <end position="78"/>
    </location>
</feature>
<evidence type="ECO:0000259" key="7">
    <source>
        <dbReference type="Pfam" id="PF23598"/>
    </source>
</evidence>
<dbReference type="FunFam" id="1.10.10.10:FF:000322">
    <property type="entry name" value="Probable disease resistance protein At1g63360"/>
    <property type="match status" value="1"/>
</dbReference>
<evidence type="ECO:0000256" key="1">
    <source>
        <dbReference type="ARBA" id="ARBA00022737"/>
    </source>
</evidence>
<dbReference type="AlphaFoldDB" id="A0AA39DH61"/>
<dbReference type="Gene3D" id="3.80.10.10">
    <property type="entry name" value="Ribonuclease Inhibitor"/>
    <property type="match status" value="2"/>
</dbReference>
<evidence type="ECO:0000313" key="8">
    <source>
        <dbReference type="EMBL" id="KAJ9683814.1"/>
    </source>
</evidence>
<dbReference type="GO" id="GO:0098542">
    <property type="term" value="P:defense response to other organism"/>
    <property type="evidence" value="ECO:0007669"/>
    <property type="project" value="TreeGrafter"/>
</dbReference>
<dbReference type="InterPro" id="IPR042197">
    <property type="entry name" value="Apaf_helical"/>
</dbReference>
<keyword evidence="2" id="KW-0547">Nucleotide-binding</keyword>
<dbReference type="InterPro" id="IPR027417">
    <property type="entry name" value="P-loop_NTPase"/>
</dbReference>
<dbReference type="Gene3D" id="1.10.8.430">
    <property type="entry name" value="Helical domain of apoptotic protease-activating factors"/>
    <property type="match status" value="1"/>
</dbReference>
<dbReference type="InterPro" id="IPR002182">
    <property type="entry name" value="NB-ARC"/>
</dbReference>
<dbReference type="InterPro" id="IPR044974">
    <property type="entry name" value="Disease_R_plants"/>
</dbReference>
<evidence type="ECO:0000256" key="3">
    <source>
        <dbReference type="ARBA" id="ARBA00022821"/>
    </source>
</evidence>
<protein>
    <submittedName>
        <fullName evidence="8">Uncharacterized protein</fullName>
    </submittedName>
</protein>
<dbReference type="EMBL" id="JARBHA010000013">
    <property type="protein sequence ID" value="KAJ9683814.1"/>
    <property type="molecule type" value="Genomic_DNA"/>
</dbReference>
<feature type="domain" description="Disease resistance protein winged helix" evidence="6">
    <location>
        <begin position="429"/>
        <end position="499"/>
    </location>
</feature>
<evidence type="ECO:0000259" key="4">
    <source>
        <dbReference type="Pfam" id="PF00931"/>
    </source>
</evidence>
<dbReference type="PANTHER" id="PTHR23155:SF1185">
    <property type="entry name" value="DISEASE RESISTANCE RPP8-LIKE PROTEIN 3-RELATED"/>
    <property type="match status" value="1"/>
</dbReference>
<gene>
    <name evidence="8" type="ORF">PVL29_016353</name>
</gene>
<feature type="domain" description="NB-ARC" evidence="4">
    <location>
        <begin position="159"/>
        <end position="335"/>
    </location>
</feature>
<sequence>MAEAIVSFAVERLGGLLIEEARFLHGVGDKVTEIQAELRMMRCFLEMLMQDNMKMREAAYDAEDTVETFALKLARRRRGGLENILKRYACILSEFKALHEVGTAIDAIKSRISHLTASLQSYNIRSIAEGEGSGFRNETQRLLRQTYSHDVDEDTVGLENSMEILLEQLMKPDKRCSVVSICGMGGLGKTTLAKKVYHHVHVRRHFDHAAWSSISQYFNVREVVQGILIQLTSADEGHKTKIRNMRDEELFESVYKIQEEKKCLVILDDMWKIGDWESLKPAFPLHKAGSKILLTTRMQAVASHADPQGFLYQPELLSEEKSWELLRTKAFPRDDGREPTTINNLELLGKEMAKDCGGLPLAVVVLGGLLATKHHTYEWERVHKHTKSYLRKGKGKYEQQGSGVSDVLALSYQDLPYQLKSCFLYLGHFPEDQEIHTKALVRMWVAEGIVSRVEEETPEDVAEGYLDELIGRCLIQVGRRGSNGRVQTCRLHDLMRDLCLSKAEEENFLEIVNLQQMETFSSSMPTTRTSNKVRRRAIFLDQCGPLESVEEARLLSENGDEGANSYVNLIPQNGTYLRSLLTFYTQYSSIIPKVLRHTDWKNFKLLRVLSLERLPFKENNNIPKALGNLIHLKYLSLKRASLPSFPSSIRNLGCIQTLDLRFYSSADAGQPINHIGINKVIGRMKWLRHLYLPVYLKVDDSKVQWDKLSNLETLKNFYGEHWEVQDLVHLTKLRKLKIRNAKSFKELVIILKPSCPISNKLESLYLDEVRATMKETDLRQLSICQHLYKLFLGGEISKLPGHHHLPPNLTKLTLWESHLRQDPIPILERLLNLTTLSLWSDFYFGEEMVFSANGFPRLKYLSLSHTFSLRRLLVEKSAMRSLNVLGIRMCSSLEMVPEGLRYITTLQILDISYMPQEFIQRLQVINGLEGDDFYKVRHVPSVSLIVVPLNRPVESPIRGIQGRLSIKSHKIIRGVIPKFSEHGLPV</sequence>
<dbReference type="InterPro" id="IPR055414">
    <property type="entry name" value="LRR_R13L4/SHOC2-like"/>
</dbReference>
<dbReference type="Gene3D" id="1.10.10.10">
    <property type="entry name" value="Winged helix-like DNA-binding domain superfamily/Winged helix DNA-binding domain"/>
    <property type="match status" value="1"/>
</dbReference>
<dbReference type="Gene3D" id="3.40.50.300">
    <property type="entry name" value="P-loop containing nucleotide triphosphate hydrolases"/>
    <property type="match status" value="1"/>
</dbReference>
<name>A0AA39DH61_VITRO</name>
<dbReference type="PANTHER" id="PTHR23155">
    <property type="entry name" value="DISEASE RESISTANCE PROTEIN RP"/>
    <property type="match status" value="1"/>
</dbReference>
<feature type="domain" description="Disease resistance R13L4/SHOC-2-like LRR" evidence="7">
    <location>
        <begin position="578"/>
        <end position="890"/>
    </location>
</feature>
<dbReference type="Proteomes" id="UP001168098">
    <property type="component" value="Unassembled WGS sequence"/>
</dbReference>
<accession>A0AA39DH61</accession>
<dbReference type="Pfam" id="PF23598">
    <property type="entry name" value="LRR_14"/>
    <property type="match status" value="1"/>
</dbReference>
<dbReference type="FunFam" id="1.10.8.430:FF:000003">
    <property type="entry name" value="Probable disease resistance protein At5g66910"/>
    <property type="match status" value="1"/>
</dbReference>
<dbReference type="InterPro" id="IPR036388">
    <property type="entry name" value="WH-like_DNA-bd_sf"/>
</dbReference>
<dbReference type="InterPro" id="IPR041118">
    <property type="entry name" value="Rx_N"/>
</dbReference>
<dbReference type="FunFam" id="3.40.50.300:FF:001091">
    <property type="entry name" value="Probable disease resistance protein At1g61300"/>
    <property type="match status" value="1"/>
</dbReference>
<evidence type="ECO:0000259" key="5">
    <source>
        <dbReference type="Pfam" id="PF18052"/>
    </source>
</evidence>
<dbReference type="GO" id="GO:0043531">
    <property type="term" value="F:ADP binding"/>
    <property type="evidence" value="ECO:0007669"/>
    <property type="project" value="InterPro"/>
</dbReference>
<evidence type="ECO:0000259" key="6">
    <source>
        <dbReference type="Pfam" id="PF23559"/>
    </source>
</evidence>
<dbReference type="CDD" id="cd14798">
    <property type="entry name" value="RX-CC_like"/>
    <property type="match status" value="1"/>
</dbReference>
<dbReference type="SUPFAM" id="SSF52540">
    <property type="entry name" value="P-loop containing nucleoside triphosphate hydrolases"/>
    <property type="match status" value="1"/>
</dbReference>
<evidence type="ECO:0000313" key="9">
    <source>
        <dbReference type="Proteomes" id="UP001168098"/>
    </source>
</evidence>
<keyword evidence="1" id="KW-0677">Repeat</keyword>
<dbReference type="SUPFAM" id="SSF52058">
    <property type="entry name" value="L domain-like"/>
    <property type="match status" value="1"/>
</dbReference>
<dbReference type="Gene3D" id="1.20.5.4130">
    <property type="match status" value="1"/>
</dbReference>
<keyword evidence="3" id="KW-0611">Plant defense</keyword>
<comment type="caution">
    <text evidence="8">The sequence shown here is derived from an EMBL/GenBank/DDBJ whole genome shotgun (WGS) entry which is preliminary data.</text>
</comment>
<dbReference type="InterPro" id="IPR058922">
    <property type="entry name" value="WHD_DRP"/>
</dbReference>
<dbReference type="Pfam" id="PF00931">
    <property type="entry name" value="NB-ARC"/>
    <property type="match status" value="1"/>
</dbReference>
<organism evidence="8 9">
    <name type="scientific">Vitis rotundifolia</name>
    <name type="common">Muscadine grape</name>
    <dbReference type="NCBI Taxonomy" id="103349"/>
    <lineage>
        <taxon>Eukaryota</taxon>
        <taxon>Viridiplantae</taxon>
        <taxon>Streptophyta</taxon>
        <taxon>Embryophyta</taxon>
        <taxon>Tracheophyta</taxon>
        <taxon>Spermatophyta</taxon>
        <taxon>Magnoliopsida</taxon>
        <taxon>eudicotyledons</taxon>
        <taxon>Gunneridae</taxon>
        <taxon>Pentapetalae</taxon>
        <taxon>rosids</taxon>
        <taxon>Vitales</taxon>
        <taxon>Vitaceae</taxon>
        <taxon>Viteae</taxon>
        <taxon>Vitis</taxon>
    </lineage>
</organism>
<dbReference type="InterPro" id="IPR038005">
    <property type="entry name" value="RX-like_CC"/>
</dbReference>
<proteinExistence type="predicted"/>
<dbReference type="InterPro" id="IPR032675">
    <property type="entry name" value="LRR_dom_sf"/>
</dbReference>
<keyword evidence="9" id="KW-1185">Reference proteome</keyword>
<dbReference type="Pfam" id="PF23559">
    <property type="entry name" value="WHD_DRP"/>
    <property type="match status" value="1"/>
</dbReference>
<evidence type="ECO:0000256" key="2">
    <source>
        <dbReference type="ARBA" id="ARBA00022741"/>
    </source>
</evidence>
<reference evidence="8 9" key="1">
    <citation type="journal article" date="2023" name="BMC Biotechnol.">
        <title>Vitis rotundifolia cv Carlos genome sequencing.</title>
        <authorList>
            <person name="Huff M."/>
            <person name="Hulse-Kemp A."/>
            <person name="Scheffler B."/>
            <person name="Youngblood R."/>
            <person name="Simpson S."/>
            <person name="Babiker E."/>
            <person name="Staton M."/>
        </authorList>
    </citation>
    <scope>NUCLEOTIDE SEQUENCE [LARGE SCALE GENOMIC DNA]</scope>
    <source>
        <tissue evidence="8">Leaf</tissue>
    </source>
</reference>